<keyword evidence="6" id="KW-0235">DNA replication</keyword>
<evidence type="ECO:0000256" key="3">
    <source>
        <dbReference type="ARBA" id="ARBA00022490"/>
    </source>
</evidence>
<evidence type="ECO:0000256" key="7">
    <source>
        <dbReference type="ARBA" id="ARBA00022932"/>
    </source>
</evidence>
<dbReference type="GO" id="GO:0003887">
    <property type="term" value="F:DNA-directed DNA polymerase activity"/>
    <property type="evidence" value="ECO:0007669"/>
    <property type="project" value="UniProtKB-KW"/>
</dbReference>
<feature type="domain" description="DNA polymerase III beta sliding clamp central" evidence="10">
    <location>
        <begin position="129"/>
        <end position="239"/>
    </location>
</feature>
<evidence type="ECO:0000256" key="2">
    <source>
        <dbReference type="ARBA" id="ARBA00010752"/>
    </source>
</evidence>
<dbReference type="GO" id="GO:0006271">
    <property type="term" value="P:DNA strand elongation involved in DNA replication"/>
    <property type="evidence" value="ECO:0007669"/>
    <property type="project" value="TreeGrafter"/>
</dbReference>
<keyword evidence="4" id="KW-0808">Transferase</keyword>
<dbReference type="EMBL" id="QUNO01000004">
    <property type="protein sequence ID" value="REH50162.1"/>
    <property type="molecule type" value="Genomic_DNA"/>
</dbReference>
<dbReference type="CDD" id="cd00140">
    <property type="entry name" value="beta_clamp"/>
    <property type="match status" value="1"/>
</dbReference>
<dbReference type="GO" id="GO:0008408">
    <property type="term" value="F:3'-5' exonuclease activity"/>
    <property type="evidence" value="ECO:0007669"/>
    <property type="project" value="InterPro"/>
</dbReference>
<dbReference type="InterPro" id="IPR046938">
    <property type="entry name" value="DNA_clamp_sf"/>
</dbReference>
<dbReference type="GO" id="GO:0003677">
    <property type="term" value="F:DNA binding"/>
    <property type="evidence" value="ECO:0007669"/>
    <property type="project" value="UniProtKB-KW"/>
</dbReference>
<dbReference type="Pfam" id="PF00712">
    <property type="entry name" value="DNA_pol3_beta"/>
    <property type="match status" value="1"/>
</dbReference>
<dbReference type="PANTHER" id="PTHR30478">
    <property type="entry name" value="DNA POLYMERASE III SUBUNIT BETA"/>
    <property type="match status" value="1"/>
</dbReference>
<evidence type="ECO:0000313" key="12">
    <source>
        <dbReference type="EMBL" id="REH50162.1"/>
    </source>
</evidence>
<keyword evidence="7" id="KW-0239">DNA-directed DNA polymerase</keyword>
<dbReference type="NCBIfam" id="TIGR00663">
    <property type="entry name" value="dnan"/>
    <property type="match status" value="1"/>
</dbReference>
<evidence type="ECO:0000259" key="9">
    <source>
        <dbReference type="Pfam" id="PF00712"/>
    </source>
</evidence>
<dbReference type="SUPFAM" id="SSF55979">
    <property type="entry name" value="DNA clamp"/>
    <property type="match status" value="3"/>
</dbReference>
<dbReference type="InterPro" id="IPR022637">
    <property type="entry name" value="DNA_polIII_beta_cen"/>
</dbReference>
<protein>
    <submittedName>
        <fullName evidence="12">DNA polymerase-3 subunit beta</fullName>
    </submittedName>
</protein>
<dbReference type="InterPro" id="IPR022634">
    <property type="entry name" value="DNA_polIII_beta_N"/>
</dbReference>
<dbReference type="SMART" id="SM00480">
    <property type="entry name" value="POL3Bc"/>
    <property type="match status" value="1"/>
</dbReference>
<comment type="subcellular location">
    <subcellularLocation>
        <location evidence="1">Cytoplasm</location>
    </subcellularLocation>
</comment>
<keyword evidence="5" id="KW-0548">Nucleotidyltransferase</keyword>
<evidence type="ECO:0000256" key="5">
    <source>
        <dbReference type="ARBA" id="ARBA00022695"/>
    </source>
</evidence>
<organism evidence="12 13">
    <name type="scientific">Kutzneria buriramensis</name>
    <dbReference type="NCBI Taxonomy" id="1045776"/>
    <lineage>
        <taxon>Bacteria</taxon>
        <taxon>Bacillati</taxon>
        <taxon>Actinomycetota</taxon>
        <taxon>Actinomycetes</taxon>
        <taxon>Pseudonocardiales</taxon>
        <taxon>Pseudonocardiaceae</taxon>
        <taxon>Kutzneria</taxon>
    </lineage>
</organism>
<keyword evidence="3" id="KW-0963">Cytoplasm</keyword>
<name>A0A3E0HUD5_9PSEU</name>
<evidence type="ECO:0000256" key="4">
    <source>
        <dbReference type="ARBA" id="ARBA00022679"/>
    </source>
</evidence>
<dbReference type="OrthoDB" id="4337829at2"/>
<keyword evidence="8" id="KW-0238">DNA-binding</keyword>
<feature type="domain" description="DNA polymerase III beta sliding clamp N-terminal" evidence="9">
    <location>
        <begin position="1"/>
        <end position="115"/>
    </location>
</feature>
<dbReference type="InterPro" id="IPR022635">
    <property type="entry name" value="DNA_polIII_beta_C"/>
</dbReference>
<evidence type="ECO:0000259" key="10">
    <source>
        <dbReference type="Pfam" id="PF02767"/>
    </source>
</evidence>
<dbReference type="InterPro" id="IPR001001">
    <property type="entry name" value="DNA_polIII_beta"/>
</dbReference>
<dbReference type="Pfam" id="PF02768">
    <property type="entry name" value="DNA_pol3_beta_3"/>
    <property type="match status" value="1"/>
</dbReference>
<evidence type="ECO:0000259" key="11">
    <source>
        <dbReference type="Pfam" id="PF02768"/>
    </source>
</evidence>
<sequence length="368" mass="38603">MDLTATTAQLASTVADLVRLLPTKMYDPVLAGVLITADRDGVLVRGTDRERGVRLRCAATVHEDGQVLVPAKPLAETLRALEAPQVRLVVEGARLAVRVPGGRFALPLLEADLHPGVAEPPARVGEVDGPEFAGLLSVVASVASRDDALPMLTGVRLRGGPGGPLSMVATDRYRLAIATLPWAGESEVDAMVPAALLVEAAKQAASAERVALHVDGDRAGLVWDDSAIVTSLLASTLPDERKLLPSTVDASVTVDADALAGAVRRVGLFSEGHAIVQLDLGDGEIRVHCGGQQVGEAEELVKAEITGGRPRPAYQLRYLSDALKAFAHRQVTLAIQPGRRGTMITDTASNSGGRRLQYLVVPILPQGG</sequence>
<evidence type="ECO:0000256" key="1">
    <source>
        <dbReference type="ARBA" id="ARBA00004496"/>
    </source>
</evidence>
<comment type="similarity">
    <text evidence="2">Belongs to the beta sliding clamp family.</text>
</comment>
<dbReference type="GO" id="GO:0005737">
    <property type="term" value="C:cytoplasm"/>
    <property type="evidence" value="ECO:0007669"/>
    <property type="project" value="UniProtKB-SubCell"/>
</dbReference>
<dbReference type="GO" id="GO:0009360">
    <property type="term" value="C:DNA polymerase III complex"/>
    <property type="evidence" value="ECO:0007669"/>
    <property type="project" value="InterPro"/>
</dbReference>
<dbReference type="Pfam" id="PF02767">
    <property type="entry name" value="DNA_pol3_beta_2"/>
    <property type="match status" value="1"/>
</dbReference>
<evidence type="ECO:0000256" key="6">
    <source>
        <dbReference type="ARBA" id="ARBA00022705"/>
    </source>
</evidence>
<feature type="domain" description="DNA polymerase III beta sliding clamp C-terminal" evidence="11">
    <location>
        <begin position="241"/>
        <end position="350"/>
    </location>
</feature>
<proteinExistence type="inferred from homology"/>
<dbReference type="Proteomes" id="UP000256269">
    <property type="component" value="Unassembled WGS sequence"/>
</dbReference>
<dbReference type="AlphaFoldDB" id="A0A3E0HUD5"/>
<comment type="caution">
    <text evidence="12">The sequence shown here is derived from an EMBL/GenBank/DDBJ whole genome shotgun (WGS) entry which is preliminary data.</text>
</comment>
<keyword evidence="13" id="KW-1185">Reference proteome</keyword>
<dbReference type="RefSeq" id="WP_116174931.1">
    <property type="nucleotide sequence ID" value="NZ_CP144375.1"/>
</dbReference>
<evidence type="ECO:0000256" key="8">
    <source>
        <dbReference type="ARBA" id="ARBA00023125"/>
    </source>
</evidence>
<evidence type="ECO:0000313" key="13">
    <source>
        <dbReference type="Proteomes" id="UP000256269"/>
    </source>
</evidence>
<reference evidence="12 13" key="1">
    <citation type="submission" date="2018-08" db="EMBL/GenBank/DDBJ databases">
        <title>Genomic Encyclopedia of Archaeal and Bacterial Type Strains, Phase II (KMG-II): from individual species to whole genera.</title>
        <authorList>
            <person name="Goeker M."/>
        </authorList>
    </citation>
    <scope>NUCLEOTIDE SEQUENCE [LARGE SCALE GENOMIC DNA]</scope>
    <source>
        <strain evidence="12 13">DSM 45791</strain>
    </source>
</reference>
<dbReference type="PANTHER" id="PTHR30478:SF0">
    <property type="entry name" value="BETA SLIDING CLAMP"/>
    <property type="match status" value="1"/>
</dbReference>
<gene>
    <name evidence="12" type="ORF">BCF44_104436</name>
</gene>
<dbReference type="Gene3D" id="3.10.150.10">
    <property type="entry name" value="DNA Polymerase III, subunit A, domain 2"/>
    <property type="match status" value="3"/>
</dbReference>
<accession>A0A3E0HUD5</accession>